<dbReference type="KEGG" id="lcf:108874603"/>
<dbReference type="Gene3D" id="1.20.5.300">
    <property type="match status" value="1"/>
</dbReference>
<feature type="compositionally biased region" description="Low complexity" evidence="2">
    <location>
        <begin position="1218"/>
        <end position="1230"/>
    </location>
</feature>
<dbReference type="SUPFAM" id="SSF57997">
    <property type="entry name" value="Tropomyosin"/>
    <property type="match status" value="1"/>
</dbReference>
<feature type="region of interest" description="Disordered" evidence="2">
    <location>
        <begin position="403"/>
        <end position="425"/>
    </location>
</feature>
<evidence type="ECO:0000256" key="1">
    <source>
        <dbReference type="SAM" id="Coils"/>
    </source>
</evidence>
<dbReference type="Proteomes" id="UP000694890">
    <property type="component" value="Unplaced"/>
</dbReference>
<feature type="compositionally biased region" description="Basic residues" evidence="2">
    <location>
        <begin position="1234"/>
        <end position="1257"/>
    </location>
</feature>
<gene>
    <name evidence="4" type="primary">LOC108874603</name>
</gene>
<feature type="coiled-coil region" evidence="1">
    <location>
        <begin position="169"/>
        <end position="203"/>
    </location>
</feature>
<feature type="compositionally biased region" description="Basic and acidic residues" evidence="2">
    <location>
        <begin position="403"/>
        <end position="415"/>
    </location>
</feature>
<feature type="compositionally biased region" description="Basic and acidic residues" evidence="2">
    <location>
        <begin position="95"/>
        <end position="108"/>
    </location>
</feature>
<dbReference type="RefSeq" id="XP_018518626.1">
    <property type="nucleotide sequence ID" value="XM_018663110.2"/>
</dbReference>
<dbReference type="PANTHER" id="PTHR37476">
    <property type="entry name" value="COILED-COIL DOMAIN-CONTAINING PROTEIN 171"/>
    <property type="match status" value="1"/>
</dbReference>
<feature type="region of interest" description="Disordered" evidence="2">
    <location>
        <begin position="1203"/>
        <end position="1257"/>
    </location>
</feature>
<proteinExistence type="predicted"/>
<feature type="coiled-coil region" evidence="1">
    <location>
        <begin position="467"/>
        <end position="543"/>
    </location>
</feature>
<protein>
    <submittedName>
        <fullName evidence="4">Coiled-coil domain-containing protein 171</fullName>
    </submittedName>
</protein>
<sequence length="1257" mass="142690">MQRQPGRSRRGEGGHSQRGPAVTSARSSEEEITRLKDIIAIMQQKEEQAGGGGGGGGGAVKEGEVDEEEEVRDRGRGRDRGGGDGGRRSGRGRRAVSEGRDGGEEPGRLRWRVSQLEKEKLELTSRHNQELCRLQAELTRLRSSVERGEAQRVELQYQLTVSQRDADRAAELSRDKHTLTERTAELQQTVQELQKALDITRQARDQDQHALQQEVEERDKLIQSFSCESQRLHRVLQDQEEALEESERRMAEVQKEREKEAEVNRRQADELKYLMEREERSRREREASDQRVRSLESSIEAERAAHLESKFNSEIVQLRVRDLEAAVAAERSGHQEAQQSLELLRAQFREVERAYSLERERSDGTERALQRLQAEYEQCKSDLNVALETERKTTSDLCERLEEEKKRHADTHSQLERAAQAQSDTEEAHVACLKSIRETLQHHSTNTAGCSPAAEHDGKQSPSAEVLQLLKTTLSSCRHRVEETEQQIQDLLRASETLQEENQTLRQLSSDQSRQMEESRQVAVRLEEELSRLRQESSDWSTQRKEREAELQKITDDFQRESEAHLSVLHCLYQRLLAGCVLLAQPHSILGNFTREELCDVINEQVDQLTSDLQKANEKITHLQSVCAKKSVCVRELQRSQECVLSRLEESVRRREEAWSSQHTHTVTQLHNQLQVSRSQCDSLRDRVSSLELRCSSLTSDLSRLQGLLSRSRRESSSSLSACALLAGVLDHAHLRLRTLCEQKALLSRRLAEREALEEEVRRLADALGGEEEEEERRRSRAVRRWRRCVGVVLAVRRWRALAKNTTVLFWVERGGGGLAVSVCGESATATQKGQDSRADEDDGEGVCSRWLRSKSLSSTIMSSMADLQGALTHTGSSPSDVKSAARSALSRLLDHLLHQSDAASRRVDEDSLHRPTPPQPNTKALVSTLQQHFLLFSQRLHSAEVERRSLRVEVASLRRGLRQEREDTCRTVPVQRFHSVCVELRQALNREQEAQTLIQEQTDRLHALQLRADTHTSELTNTQHTLTQTTQALSEAQQEVGRKERSLRILGKHLSGVQRERKQLEERLRRAEDELRDAARRKDRLISIMKAAETSYKEVRESIVQSRRSLSDQPRPLPLPREHLELSGAESIMGAPELAVCQSLLSVVSQLCHTCSSRIDWLEQEVSAHRSHVTALRSELQDACLRDNLAFVPVTEFPETFPSADVETPPPVPVSDPPVCLSPAPSSPLSKPPRAKTKEKKTTKKKRGHVTSGGRR</sequence>
<keyword evidence="1" id="KW-0175">Coiled coil</keyword>
<evidence type="ECO:0000256" key="2">
    <source>
        <dbReference type="SAM" id="MobiDB-lite"/>
    </source>
</evidence>
<accession>A0AAJ7PDN9</accession>
<dbReference type="GeneID" id="108874603"/>
<feature type="compositionally biased region" description="Gly residues" evidence="2">
    <location>
        <begin position="49"/>
        <end position="60"/>
    </location>
</feature>
<feature type="compositionally biased region" description="Basic and acidic residues" evidence="2">
    <location>
        <begin position="71"/>
        <end position="87"/>
    </location>
</feature>
<dbReference type="PANTHER" id="PTHR37476:SF1">
    <property type="entry name" value="COILED-COIL DOMAIN-CONTAINING PROTEIN 171"/>
    <property type="match status" value="1"/>
</dbReference>
<feature type="coiled-coil region" evidence="1">
    <location>
        <begin position="985"/>
        <end position="1089"/>
    </location>
</feature>
<feature type="coiled-coil region" evidence="1">
    <location>
        <begin position="599"/>
        <end position="626"/>
    </location>
</feature>
<feature type="compositionally biased region" description="Basic and acidic residues" evidence="2">
    <location>
        <begin position="27"/>
        <end position="37"/>
    </location>
</feature>
<reference evidence="4" key="1">
    <citation type="submission" date="2025-08" db="UniProtKB">
        <authorList>
            <consortium name="RefSeq"/>
        </authorList>
    </citation>
    <scope>IDENTIFICATION</scope>
    <source>
        <tissue evidence="4">Brain</tissue>
    </source>
</reference>
<feature type="region of interest" description="Disordered" evidence="2">
    <location>
        <begin position="246"/>
        <end position="265"/>
    </location>
</feature>
<name>A0AAJ7PDN9_LATCA</name>
<evidence type="ECO:0000313" key="3">
    <source>
        <dbReference type="Proteomes" id="UP000694890"/>
    </source>
</evidence>
<feature type="region of interest" description="Disordered" evidence="2">
    <location>
        <begin position="1"/>
        <end position="111"/>
    </location>
</feature>
<dbReference type="AlphaFoldDB" id="A0AAJ7PDN9"/>
<evidence type="ECO:0000313" key="4">
    <source>
        <dbReference type="RefSeq" id="XP_018518626.1"/>
    </source>
</evidence>
<feature type="coiled-coil region" evidence="1">
    <location>
        <begin position="747"/>
        <end position="774"/>
    </location>
</feature>
<organism evidence="3 4">
    <name type="scientific">Lates calcarifer</name>
    <name type="common">Barramundi</name>
    <name type="synonym">Holocentrus calcarifer</name>
    <dbReference type="NCBI Taxonomy" id="8187"/>
    <lineage>
        <taxon>Eukaryota</taxon>
        <taxon>Metazoa</taxon>
        <taxon>Chordata</taxon>
        <taxon>Craniata</taxon>
        <taxon>Vertebrata</taxon>
        <taxon>Euteleostomi</taxon>
        <taxon>Actinopterygii</taxon>
        <taxon>Neopterygii</taxon>
        <taxon>Teleostei</taxon>
        <taxon>Neoteleostei</taxon>
        <taxon>Acanthomorphata</taxon>
        <taxon>Carangaria</taxon>
        <taxon>Carangaria incertae sedis</taxon>
        <taxon>Centropomidae</taxon>
        <taxon>Lates</taxon>
    </lineage>
</organism>